<gene>
    <name evidence="1" type="ORF">EG240_08795</name>
</gene>
<dbReference type="EMBL" id="RQVQ01000017">
    <property type="protein sequence ID" value="RRJ90339.1"/>
    <property type="molecule type" value="Genomic_DNA"/>
</dbReference>
<proteinExistence type="predicted"/>
<protein>
    <submittedName>
        <fullName evidence="1">GLPGLI family protein</fullName>
    </submittedName>
</protein>
<accession>A0A3P3W9P0</accession>
<evidence type="ECO:0000313" key="2">
    <source>
        <dbReference type="Proteomes" id="UP000275719"/>
    </source>
</evidence>
<sequence>MNIILKNFLFFFIIFSSLNCKSQNDVVFLNYKVFYDFKRPLSRDVYMTISDQKALYVEKNNSTVYLKNEAEFVIPDNKDDESLYTDVSNYVIQSEYKYDDKFIVQNLVLNKLFETVQDPYFGNFISEESIANITWNLENEFKTINEVECQKAIGSFRGLQWKIWFSMKYPIPFGPWKLFGAPGLIFEASTLDKKVTYLLQSIKSGNMIIDDTLPKYKLMTLENLVKFMDENSDVINDASRNYENRTKVVGYRNLLEPKYEWEE</sequence>
<dbReference type="AlphaFoldDB" id="A0A3P3W9P0"/>
<reference evidence="1 2" key="1">
    <citation type="submission" date="2018-11" db="EMBL/GenBank/DDBJ databases">
        <title>Flavobacterium sp. nov., YIM 102701-2 draft genome.</title>
        <authorList>
            <person name="Li G."/>
            <person name="Jiang Y."/>
        </authorList>
    </citation>
    <scope>NUCLEOTIDE SEQUENCE [LARGE SCALE GENOMIC DNA]</scope>
    <source>
        <strain evidence="1 2">YIM 102701-2</strain>
    </source>
</reference>
<organism evidence="1 2">
    <name type="scientific">Paenimyroides tangerinum</name>
    <dbReference type="NCBI Taxonomy" id="2488728"/>
    <lineage>
        <taxon>Bacteria</taxon>
        <taxon>Pseudomonadati</taxon>
        <taxon>Bacteroidota</taxon>
        <taxon>Flavobacteriia</taxon>
        <taxon>Flavobacteriales</taxon>
        <taxon>Flavobacteriaceae</taxon>
        <taxon>Paenimyroides</taxon>
    </lineage>
</organism>
<evidence type="ECO:0000313" key="1">
    <source>
        <dbReference type="EMBL" id="RRJ90339.1"/>
    </source>
</evidence>
<dbReference type="NCBIfam" id="TIGR01200">
    <property type="entry name" value="GLPGLI"/>
    <property type="match status" value="1"/>
</dbReference>
<comment type="caution">
    <text evidence="1">The sequence shown here is derived from an EMBL/GenBank/DDBJ whole genome shotgun (WGS) entry which is preliminary data.</text>
</comment>
<dbReference type="Proteomes" id="UP000275719">
    <property type="component" value="Unassembled WGS sequence"/>
</dbReference>
<name>A0A3P3W9P0_9FLAO</name>
<keyword evidence="2" id="KW-1185">Reference proteome</keyword>
<dbReference type="InterPro" id="IPR005901">
    <property type="entry name" value="GLPGLI"/>
</dbReference>